<evidence type="ECO:0000256" key="3">
    <source>
        <dbReference type="ARBA" id="ARBA00022741"/>
    </source>
</evidence>
<dbReference type="PANTHER" id="PTHR31756">
    <property type="entry name" value="PYRUVATE, PHOSPHATE DIKINASE REGULATORY PROTEIN 1, CHLOROPLASTIC"/>
    <property type="match status" value="1"/>
</dbReference>
<evidence type="ECO:0000313" key="7">
    <source>
        <dbReference type="Proteomes" id="UP001166004"/>
    </source>
</evidence>
<protein>
    <recommendedName>
        <fullName evidence="5">Putative pyruvate, phosphate dikinase regulatory protein</fullName>
        <shortName evidence="5">PPDK regulatory protein</shortName>
        <ecNumber evidence="5">2.7.11.32</ecNumber>
        <ecNumber evidence="5">2.7.4.27</ecNumber>
    </recommendedName>
</protein>
<proteinExistence type="inferred from homology"/>
<comment type="function">
    <text evidence="5">Bifunctional serine/threonine kinase and phosphorylase involved in the regulation of the pyruvate, phosphate dikinase (PPDK) by catalyzing its phosphorylation/dephosphorylation.</text>
</comment>
<evidence type="ECO:0000256" key="2">
    <source>
        <dbReference type="ARBA" id="ARBA00022679"/>
    </source>
</evidence>
<dbReference type="EC" id="2.7.4.27" evidence="5"/>
<dbReference type="Pfam" id="PF03618">
    <property type="entry name" value="Kinase-PPPase"/>
    <property type="match status" value="1"/>
</dbReference>
<gene>
    <name evidence="6" type="ORF">VP91_00004330</name>
</gene>
<dbReference type="RefSeq" id="WP_169035792.1">
    <property type="nucleotide sequence ID" value="NZ_LANA01000001.1"/>
</dbReference>
<accession>A0ABX1T130</accession>
<evidence type="ECO:0000313" key="6">
    <source>
        <dbReference type="EMBL" id="NMN67291.1"/>
    </source>
</evidence>
<evidence type="ECO:0000256" key="4">
    <source>
        <dbReference type="ARBA" id="ARBA00022777"/>
    </source>
</evidence>
<evidence type="ECO:0000256" key="1">
    <source>
        <dbReference type="ARBA" id="ARBA00022527"/>
    </source>
</evidence>
<comment type="catalytic activity">
    <reaction evidence="5">
        <text>N(tele)-phospho-L-histidyl/L-threonyl-[pyruvate, phosphate dikinase] + ADP = N(tele)-phospho-L-histidyl/O-phospho-L-threonyl-[pyruvate, phosphate dikinase] + AMP + H(+)</text>
        <dbReference type="Rhea" id="RHEA:43692"/>
        <dbReference type="Rhea" id="RHEA-COMP:10650"/>
        <dbReference type="Rhea" id="RHEA-COMP:10651"/>
        <dbReference type="ChEBI" id="CHEBI:15378"/>
        <dbReference type="ChEBI" id="CHEBI:30013"/>
        <dbReference type="ChEBI" id="CHEBI:61977"/>
        <dbReference type="ChEBI" id="CHEBI:83586"/>
        <dbReference type="ChEBI" id="CHEBI:456215"/>
        <dbReference type="ChEBI" id="CHEBI:456216"/>
        <dbReference type="EC" id="2.7.11.32"/>
    </reaction>
</comment>
<reference evidence="6 7" key="1">
    <citation type="submission" date="2019-07" db="EMBL/GenBank/DDBJ databases">
        <title>SAR11 Genome Evolution.</title>
        <authorList>
            <person name="Giovannoni S."/>
        </authorList>
    </citation>
    <scope>NUCLEOTIDE SEQUENCE [LARGE SCALE GENOMIC DNA]</scope>
    <source>
        <strain evidence="6 7">HTCC9565</strain>
    </source>
</reference>
<keyword evidence="3 5" id="KW-0547">Nucleotide-binding</keyword>
<dbReference type="NCBIfam" id="NF003742">
    <property type="entry name" value="PRK05339.1"/>
    <property type="match status" value="1"/>
</dbReference>
<dbReference type="PANTHER" id="PTHR31756:SF3">
    <property type="entry name" value="PYRUVATE, PHOSPHATE DIKINASE REGULATORY PROTEIN 1, CHLOROPLASTIC"/>
    <property type="match status" value="1"/>
</dbReference>
<keyword evidence="4 5" id="KW-0418">Kinase</keyword>
<keyword evidence="1 5" id="KW-0723">Serine/threonine-protein kinase</keyword>
<feature type="binding site" evidence="5">
    <location>
        <begin position="151"/>
        <end position="158"/>
    </location>
    <ligand>
        <name>ADP</name>
        <dbReference type="ChEBI" id="CHEBI:456216"/>
    </ligand>
</feature>
<comment type="caution">
    <text evidence="6">The sequence shown here is derived from an EMBL/GenBank/DDBJ whole genome shotgun (WGS) entry which is preliminary data.</text>
</comment>
<dbReference type="InterPro" id="IPR026565">
    <property type="entry name" value="PPDK_reg"/>
</dbReference>
<keyword evidence="2 5" id="KW-0808">Transferase</keyword>
<comment type="similarity">
    <text evidence="5">Belongs to the pyruvate, phosphate/water dikinase regulatory protein family. PDRP subfamily.</text>
</comment>
<dbReference type="HAMAP" id="MF_00921">
    <property type="entry name" value="PDRP"/>
    <property type="match status" value="1"/>
</dbReference>
<dbReference type="EMBL" id="LANA01000001">
    <property type="protein sequence ID" value="NMN67291.1"/>
    <property type="molecule type" value="Genomic_DNA"/>
</dbReference>
<dbReference type="Proteomes" id="UP001166004">
    <property type="component" value="Unassembled WGS sequence"/>
</dbReference>
<keyword evidence="7" id="KW-1185">Reference proteome</keyword>
<organism evidence="6 7">
    <name type="scientific">Pelagibacter ubique</name>
    <dbReference type="NCBI Taxonomy" id="198252"/>
    <lineage>
        <taxon>Bacteria</taxon>
        <taxon>Pseudomonadati</taxon>
        <taxon>Pseudomonadota</taxon>
        <taxon>Alphaproteobacteria</taxon>
        <taxon>Candidatus Pelagibacterales</taxon>
        <taxon>Candidatus Pelagibacteraceae</taxon>
        <taxon>Candidatus Pelagibacter</taxon>
    </lineage>
</organism>
<dbReference type="EC" id="2.7.11.32" evidence="5"/>
<dbReference type="InterPro" id="IPR005177">
    <property type="entry name" value="Kinase-pyrophosphorylase"/>
</dbReference>
<sequence>MSNSYQIYLISDSTGETLDRVFLAIKAQFKNIEYDIKSYFFTRTENQVIKILEEAKKNENSIILYTIVDSSLAKFLANKSDEKKIPCFGVLGNLILSFSKLLNQQASHVPSGQHALNEEYYERIEAIQFTMNHDDGNMVDELEKSDLILLGVSRTSKTPTSIYLANKGFKTSNIPLINDKSIPESLKKNPTMACVVGLTTEAERLVDIRKNRMMTLKERENTSYTDIQKIKEEVERAKKTFMKYKWPTIDVTRKSVEEVAASIIKIHEIYKNNDQ</sequence>
<name>A0ABX1T130_PELUQ</name>
<comment type="catalytic activity">
    <reaction evidence="5">
        <text>N(tele)-phospho-L-histidyl/O-phospho-L-threonyl-[pyruvate, phosphate dikinase] + phosphate + H(+) = N(tele)-phospho-L-histidyl/L-threonyl-[pyruvate, phosphate dikinase] + diphosphate</text>
        <dbReference type="Rhea" id="RHEA:43696"/>
        <dbReference type="Rhea" id="RHEA-COMP:10650"/>
        <dbReference type="Rhea" id="RHEA-COMP:10651"/>
        <dbReference type="ChEBI" id="CHEBI:15378"/>
        <dbReference type="ChEBI" id="CHEBI:30013"/>
        <dbReference type="ChEBI" id="CHEBI:33019"/>
        <dbReference type="ChEBI" id="CHEBI:43474"/>
        <dbReference type="ChEBI" id="CHEBI:61977"/>
        <dbReference type="ChEBI" id="CHEBI:83586"/>
        <dbReference type="EC" id="2.7.4.27"/>
    </reaction>
</comment>
<evidence type="ECO:0000256" key="5">
    <source>
        <dbReference type="HAMAP-Rule" id="MF_00921"/>
    </source>
</evidence>